<dbReference type="Gene3D" id="1.25.10.10">
    <property type="entry name" value="Leucine-rich Repeat Variant"/>
    <property type="match status" value="1"/>
</dbReference>
<feature type="domain" description="ELMO" evidence="5">
    <location>
        <begin position="281"/>
        <end position="448"/>
    </location>
</feature>
<dbReference type="Ensembl" id="ENSNMLT00000016612.1">
    <property type="protein sequence ID" value="ENSNMLP00000014781.1"/>
    <property type="gene ID" value="ENSNMLG00000008130.1"/>
</dbReference>
<keyword evidence="2" id="KW-0581">Phagocytosis</keyword>
<reference evidence="6" key="1">
    <citation type="submission" date="2025-08" db="UniProtKB">
        <authorList>
            <consortium name="Ensembl"/>
        </authorList>
    </citation>
    <scope>IDENTIFICATION</scope>
</reference>
<dbReference type="SUPFAM" id="SSF50729">
    <property type="entry name" value="PH domain-like"/>
    <property type="match status" value="1"/>
</dbReference>
<dbReference type="Proteomes" id="UP000694523">
    <property type="component" value="Unplaced"/>
</dbReference>
<dbReference type="InterPro" id="IPR024574">
    <property type="entry name" value="ELMO_ARM"/>
</dbReference>
<dbReference type="InterPro" id="IPR001849">
    <property type="entry name" value="PH_domain"/>
</dbReference>
<dbReference type="SUPFAM" id="SSF48371">
    <property type="entry name" value="ARM repeat"/>
    <property type="match status" value="1"/>
</dbReference>
<dbReference type="Gene3D" id="6.10.250.810">
    <property type="match status" value="1"/>
</dbReference>
<accession>A0A8C6T521</accession>
<dbReference type="GO" id="GO:0007015">
    <property type="term" value="P:actin filament organization"/>
    <property type="evidence" value="ECO:0007669"/>
    <property type="project" value="TreeGrafter"/>
</dbReference>
<comment type="function">
    <text evidence="4">Involved in cytoskeletal rearrangements required for phagocytosis of apoptotic cells and cell motility. Acts in association with DOCK1 and CRK. Was initially proposed to be required in complex with DOCK1 to activate Rac Rho small GTPases. May enhance the guanine nucleotide exchange factor (GEF) activity of DOCK1.</text>
</comment>
<proteinExistence type="predicted"/>
<dbReference type="Pfam" id="PF16457">
    <property type="entry name" value="PH_12"/>
    <property type="match status" value="1"/>
</dbReference>
<dbReference type="Gene3D" id="2.30.29.30">
    <property type="entry name" value="Pleckstrin-homology domain (PH domain)/Phosphotyrosine-binding domain (PTB)"/>
    <property type="match status" value="1"/>
</dbReference>
<evidence type="ECO:0000256" key="3">
    <source>
        <dbReference type="ARBA" id="ARBA00023036"/>
    </source>
</evidence>
<dbReference type="PROSITE" id="PS51335">
    <property type="entry name" value="ELMO"/>
    <property type="match status" value="1"/>
</dbReference>
<evidence type="ECO:0000256" key="1">
    <source>
        <dbReference type="ARBA" id="ARBA00022703"/>
    </source>
</evidence>
<evidence type="ECO:0000259" key="5">
    <source>
        <dbReference type="PROSITE" id="PS51335"/>
    </source>
</evidence>
<dbReference type="GO" id="GO:0048870">
    <property type="term" value="P:cell motility"/>
    <property type="evidence" value="ECO:0007669"/>
    <property type="project" value="TreeGrafter"/>
</dbReference>
<evidence type="ECO:0000313" key="6">
    <source>
        <dbReference type="Ensembl" id="ENSNMLP00000014781.1"/>
    </source>
</evidence>
<dbReference type="AlphaFoldDB" id="A0A8C6T521"/>
<dbReference type="GO" id="GO:0017124">
    <property type="term" value="F:SH3 domain binding"/>
    <property type="evidence" value="ECO:0007669"/>
    <property type="project" value="UniProtKB-KW"/>
</dbReference>
<dbReference type="CDD" id="cd13359">
    <property type="entry name" value="PH_ELMO1_CED-12"/>
    <property type="match status" value="1"/>
</dbReference>
<dbReference type="InterPro" id="IPR011993">
    <property type="entry name" value="PH-like_dom_sf"/>
</dbReference>
<dbReference type="PANTHER" id="PTHR12771">
    <property type="entry name" value="ENGULFMENT AND CELL MOTILITY"/>
    <property type="match status" value="1"/>
</dbReference>
<keyword evidence="1" id="KW-0053">Apoptosis</keyword>
<reference evidence="6" key="2">
    <citation type="submission" date="2025-09" db="UniProtKB">
        <authorList>
            <consortium name="Ensembl"/>
        </authorList>
    </citation>
    <scope>IDENTIFICATION</scope>
</reference>
<organism evidence="6 7">
    <name type="scientific">Neogobius melanostomus</name>
    <name type="common">round goby</name>
    <dbReference type="NCBI Taxonomy" id="47308"/>
    <lineage>
        <taxon>Eukaryota</taxon>
        <taxon>Metazoa</taxon>
        <taxon>Chordata</taxon>
        <taxon>Craniata</taxon>
        <taxon>Vertebrata</taxon>
        <taxon>Euteleostomi</taxon>
        <taxon>Actinopterygii</taxon>
        <taxon>Neopterygii</taxon>
        <taxon>Teleostei</taxon>
        <taxon>Neoteleostei</taxon>
        <taxon>Acanthomorphata</taxon>
        <taxon>Gobiaria</taxon>
        <taxon>Gobiiformes</taxon>
        <taxon>Gobioidei</taxon>
        <taxon>Gobiidae</taxon>
        <taxon>Benthophilinae</taxon>
        <taxon>Neogobiini</taxon>
        <taxon>Neogobius</taxon>
    </lineage>
</organism>
<dbReference type="GO" id="GO:0005886">
    <property type="term" value="C:plasma membrane"/>
    <property type="evidence" value="ECO:0007669"/>
    <property type="project" value="TreeGrafter"/>
</dbReference>
<dbReference type="GO" id="GO:0006915">
    <property type="term" value="P:apoptotic process"/>
    <property type="evidence" value="ECO:0007669"/>
    <property type="project" value="UniProtKB-KW"/>
</dbReference>
<evidence type="ECO:0000256" key="4">
    <source>
        <dbReference type="ARBA" id="ARBA00024863"/>
    </source>
</evidence>
<keyword evidence="7" id="KW-1185">Reference proteome</keyword>
<dbReference type="GO" id="GO:0032045">
    <property type="term" value="C:guanyl-nucleotide exchange factor complex"/>
    <property type="evidence" value="ECO:0007669"/>
    <property type="project" value="TreeGrafter"/>
</dbReference>
<evidence type="ECO:0000256" key="2">
    <source>
        <dbReference type="ARBA" id="ARBA00022907"/>
    </source>
</evidence>
<dbReference type="GO" id="GO:0006909">
    <property type="term" value="P:phagocytosis"/>
    <property type="evidence" value="ECO:0007669"/>
    <property type="project" value="UniProtKB-KW"/>
</dbReference>
<dbReference type="InterPro" id="IPR050868">
    <property type="entry name" value="ELMO_domain-containing"/>
</dbReference>
<dbReference type="Pfam" id="PF11841">
    <property type="entry name" value="ELMO_ARM"/>
    <property type="match status" value="1"/>
</dbReference>
<name>A0A8C6T521_9GOBI</name>
<dbReference type="InterPro" id="IPR006816">
    <property type="entry name" value="ELMO_dom"/>
</dbReference>
<dbReference type="FunFam" id="2.30.29.30:FF:000053">
    <property type="entry name" value="Engulfment and cell motility protein 1"/>
    <property type="match status" value="1"/>
</dbReference>
<keyword evidence="3" id="KW-0729">SH3-binding</keyword>
<sequence length="659" mass="76357">MPPPADIVKVAIEWPGAFPKLMEIDQVLYTVLSQALNRNDIKNGSILRLTTSPYLTASQLHERIQSSSMDAKLEALKDLANASRDITFAQEFINLDGISLLTQMVESGTERYQKLQKIMKPCFGDLLSFTLTAFVELMDHGIVSWDTFSVAFIKKIASYANKSAMDTAVLQRSLAILESMVLNSQDLYHKVAQEITIGQLIPHLQGTDQDIQTYTIAVINALFLKAPEEKRQVSQLYAEGCITNVLWSIIHMAHQLYVLQVLTFNLLEDRMMTKMDPQDQAQRDIIFELRRIAFDVECEPNSGSMEKRKSMYTRDYKKLGFINHVNPAVDFTQIPPGMLALDNMLYFARHHQDAYIRIVLENSSREDKHECPFGRSSIELTKMLCEILKVGELQFFCICIQLLNKTWKEMRPPVMQVVREQIMRALTVKPNSLDQFKSRLQNLSYTEILKIRQSERMNQEDFQSRPILELREKIQPEIMELIKQQRLNRLCEGTCFRKISSRRRQDKFWYCRLSPNHKVLHYGDLEESPRERCPMTLYRTMPVADIKAVITGKDCPHMKEKGALKQNKEVLELAFSVLYESDEYLNFIAPDKHEYCVWTDGLNALLGKEMASDYTKSDMETLLSMEMKLRLLDLENIQIPEAPPQFPKNLQYYNLVYHL</sequence>
<dbReference type="Pfam" id="PF04727">
    <property type="entry name" value="ELMO_CED12"/>
    <property type="match status" value="1"/>
</dbReference>
<dbReference type="InterPro" id="IPR016024">
    <property type="entry name" value="ARM-type_fold"/>
</dbReference>
<dbReference type="PANTHER" id="PTHR12771:SF23">
    <property type="entry name" value="ENGULFMENT AND CELL MOTILITY PROTEIN 1"/>
    <property type="match status" value="1"/>
</dbReference>
<protein>
    <submittedName>
        <fullName evidence="6">Engulfment and cell motility 1 (ced-12 homolog, C. elegans)</fullName>
    </submittedName>
</protein>
<evidence type="ECO:0000313" key="7">
    <source>
        <dbReference type="Proteomes" id="UP000694523"/>
    </source>
</evidence>
<dbReference type="InterPro" id="IPR011989">
    <property type="entry name" value="ARM-like"/>
</dbReference>